<dbReference type="CDD" id="cd00431">
    <property type="entry name" value="cysteine_hydrolases"/>
    <property type="match status" value="1"/>
</dbReference>
<dbReference type="SUPFAM" id="SSF52499">
    <property type="entry name" value="Isochorismatase-like hydrolases"/>
    <property type="match status" value="1"/>
</dbReference>
<sequence length="219" mass="24539">MASESNDLHGMVPDSNDTVLLLIDVINHLDFPGNEELLPIAEEIGKRIAKLKEAAHKAGIPVVYVNDNFGRWTSDFHNVIEYVINENKPGKPLAQLLQPGPDDYFVLKPKHSAFYCTPLDILLNHLDAETIILAGFAGNICVLFTANDAYMRNLKLIVPSDCIGSNTVEENNICLEQMHKLLKADIRPSDEIIKEIAQMPKNEKTEAQRAQKPKKVMKR</sequence>
<dbReference type="Gene3D" id="3.40.50.850">
    <property type="entry name" value="Isochorismatase-like"/>
    <property type="match status" value="1"/>
</dbReference>
<dbReference type="InterPro" id="IPR050272">
    <property type="entry name" value="Isochorismatase-like_hydrls"/>
</dbReference>
<dbReference type="PANTHER" id="PTHR43540:SF6">
    <property type="entry name" value="ISOCHORISMATASE-LIKE DOMAIN-CONTAINING PROTEIN"/>
    <property type="match status" value="1"/>
</dbReference>
<dbReference type="AlphaFoldDB" id="A0A814QNJ4"/>
<comment type="caution">
    <text evidence="5">The sequence shown here is derived from an EMBL/GenBank/DDBJ whole genome shotgun (WGS) entry which is preliminary data.</text>
</comment>
<dbReference type="Proteomes" id="UP000663845">
    <property type="component" value="Unassembled WGS sequence"/>
</dbReference>
<dbReference type="InterPro" id="IPR000868">
    <property type="entry name" value="Isochorismatase-like_dom"/>
</dbReference>
<evidence type="ECO:0000256" key="1">
    <source>
        <dbReference type="ARBA" id="ARBA00006336"/>
    </source>
</evidence>
<dbReference type="PANTHER" id="PTHR43540">
    <property type="entry name" value="PEROXYUREIDOACRYLATE/UREIDOACRYLATE AMIDOHYDROLASE-RELATED"/>
    <property type="match status" value="1"/>
</dbReference>
<reference evidence="5" key="1">
    <citation type="submission" date="2021-02" db="EMBL/GenBank/DDBJ databases">
        <authorList>
            <person name="Nowell W R."/>
        </authorList>
    </citation>
    <scope>NUCLEOTIDE SEQUENCE</scope>
</reference>
<dbReference type="Proteomes" id="UP000663844">
    <property type="component" value="Unassembled WGS sequence"/>
</dbReference>
<feature type="region of interest" description="Disordered" evidence="3">
    <location>
        <begin position="198"/>
        <end position="219"/>
    </location>
</feature>
<evidence type="ECO:0000256" key="2">
    <source>
        <dbReference type="ARBA" id="ARBA00022801"/>
    </source>
</evidence>
<gene>
    <name evidence="5" type="ORF">JYZ213_LOCUS22561</name>
    <name evidence="6" type="ORF">OXD698_LOCUS5445</name>
</gene>
<dbReference type="GO" id="GO:0016787">
    <property type="term" value="F:hydrolase activity"/>
    <property type="evidence" value="ECO:0007669"/>
    <property type="project" value="UniProtKB-KW"/>
</dbReference>
<dbReference type="EMBL" id="CAJNOG010000257">
    <property type="protein sequence ID" value="CAF1122540.1"/>
    <property type="molecule type" value="Genomic_DNA"/>
</dbReference>
<name>A0A814QNJ4_9BILA</name>
<protein>
    <recommendedName>
        <fullName evidence="4">Isochorismatase-like domain-containing protein</fullName>
    </recommendedName>
</protein>
<dbReference type="InterPro" id="IPR036380">
    <property type="entry name" value="Isochorismatase-like_sf"/>
</dbReference>
<proteinExistence type="inferred from homology"/>
<accession>A0A814QNJ4</accession>
<feature type="domain" description="Isochorismatase-like" evidence="4">
    <location>
        <begin position="18"/>
        <end position="180"/>
    </location>
</feature>
<dbReference type="Pfam" id="PF00857">
    <property type="entry name" value="Isochorismatase"/>
    <property type="match status" value="1"/>
</dbReference>
<evidence type="ECO:0000313" key="6">
    <source>
        <dbReference type="EMBL" id="CAF3581809.1"/>
    </source>
</evidence>
<evidence type="ECO:0000313" key="5">
    <source>
        <dbReference type="EMBL" id="CAF1122540.1"/>
    </source>
</evidence>
<keyword evidence="2" id="KW-0378">Hydrolase</keyword>
<evidence type="ECO:0000259" key="4">
    <source>
        <dbReference type="Pfam" id="PF00857"/>
    </source>
</evidence>
<evidence type="ECO:0000256" key="3">
    <source>
        <dbReference type="SAM" id="MobiDB-lite"/>
    </source>
</evidence>
<dbReference type="EMBL" id="CAJOAZ010000221">
    <property type="protein sequence ID" value="CAF3581809.1"/>
    <property type="molecule type" value="Genomic_DNA"/>
</dbReference>
<organism evidence="5 7">
    <name type="scientific">Adineta steineri</name>
    <dbReference type="NCBI Taxonomy" id="433720"/>
    <lineage>
        <taxon>Eukaryota</taxon>
        <taxon>Metazoa</taxon>
        <taxon>Spiralia</taxon>
        <taxon>Gnathifera</taxon>
        <taxon>Rotifera</taxon>
        <taxon>Eurotatoria</taxon>
        <taxon>Bdelloidea</taxon>
        <taxon>Adinetida</taxon>
        <taxon>Adinetidae</taxon>
        <taxon>Adineta</taxon>
    </lineage>
</organism>
<comment type="similarity">
    <text evidence="1">Belongs to the isochorismatase family.</text>
</comment>
<evidence type="ECO:0000313" key="7">
    <source>
        <dbReference type="Proteomes" id="UP000663845"/>
    </source>
</evidence>